<comment type="caution">
    <text evidence="1">The sequence shown here is derived from an EMBL/GenBank/DDBJ whole genome shotgun (WGS) entry which is preliminary data.</text>
</comment>
<reference evidence="1" key="2">
    <citation type="submission" date="2014-03" db="EMBL/GenBank/DDBJ databases">
        <title>Candidatus Competibacter-lineage genomes retrieved from metagenomes reveal functional metabolic diversity.</title>
        <authorList>
            <person name="McIlroy S.J."/>
            <person name="Albertsen M."/>
            <person name="Andresen E.K."/>
            <person name="Saunders A.M."/>
            <person name="Kristiansen R."/>
            <person name="Stokholm-Bjerregaard M."/>
            <person name="Nielsen K.L."/>
            <person name="Nielsen P.H."/>
        </authorList>
    </citation>
    <scope>NUCLEOTIDE SEQUENCE</scope>
    <source>
        <strain evidence="1">Run_A_D11</strain>
    </source>
</reference>
<protein>
    <submittedName>
        <fullName evidence="1">Uncharacterized protein</fullName>
    </submittedName>
</protein>
<accession>W6M1Q0</accession>
<dbReference type="Proteomes" id="UP000035760">
    <property type="component" value="Unassembled WGS sequence"/>
</dbReference>
<evidence type="ECO:0000313" key="1">
    <source>
        <dbReference type="EMBL" id="CDI01356.1"/>
    </source>
</evidence>
<keyword evidence="2" id="KW-1185">Reference proteome</keyword>
<dbReference type="STRING" id="1400863.BN873_150144"/>
<dbReference type="EMBL" id="CBTJ020000020">
    <property type="protein sequence ID" value="CDI01356.1"/>
    <property type="molecule type" value="Genomic_DNA"/>
</dbReference>
<sequence length="191" mass="21090">MWFSGGLENRHHIKTTGQVQAVALQVKGRRTQQPLLLAAGDRFGGRAELAGTAAAHFDEHQLTAIAQDQVQFAATTAKIARHQGESPRFQIAQRQILGSGSLRNAADQRRSPTADKRRVKKQAALLNLMSIALFSPESITVTLLSLPRQPNDNHDTRLKHEFIVPFRTGYGSARTLVGALSLRWVALRRNV</sequence>
<organism evidence="1 2">
    <name type="scientific">Candidatus Competibacter denitrificans Run_A_D11</name>
    <dbReference type="NCBI Taxonomy" id="1400863"/>
    <lineage>
        <taxon>Bacteria</taxon>
        <taxon>Pseudomonadati</taxon>
        <taxon>Pseudomonadota</taxon>
        <taxon>Gammaproteobacteria</taxon>
        <taxon>Candidatus Competibacteraceae</taxon>
        <taxon>Candidatus Competibacter</taxon>
    </lineage>
</organism>
<name>W6M1Q0_9GAMM</name>
<proteinExistence type="predicted"/>
<evidence type="ECO:0000313" key="2">
    <source>
        <dbReference type="Proteomes" id="UP000035760"/>
    </source>
</evidence>
<gene>
    <name evidence="1" type="ORF">BN873_150144</name>
</gene>
<reference evidence="1" key="1">
    <citation type="submission" date="2013-07" db="EMBL/GenBank/DDBJ databases">
        <authorList>
            <person name="McIlroy S."/>
        </authorList>
    </citation>
    <scope>NUCLEOTIDE SEQUENCE [LARGE SCALE GENOMIC DNA]</scope>
    <source>
        <strain evidence="1">Run_A_D11</strain>
    </source>
</reference>
<dbReference type="AlphaFoldDB" id="W6M1Q0"/>